<dbReference type="EMBL" id="JACRWC010000099">
    <property type="protein sequence ID" value="MBC5999879.1"/>
    <property type="molecule type" value="Genomic_DNA"/>
</dbReference>
<evidence type="ECO:0000256" key="4">
    <source>
        <dbReference type="ARBA" id="ARBA00022827"/>
    </source>
</evidence>
<reference evidence="10" key="1">
    <citation type="submission" date="2020-08" db="EMBL/GenBank/DDBJ databases">
        <authorList>
            <person name="Liu C."/>
            <person name="Sun Q."/>
        </authorList>
    </citation>
    <scope>NUCLEOTIDE SEQUENCE</scope>
    <source>
        <strain evidence="10">BX16</strain>
    </source>
</reference>
<dbReference type="Proteomes" id="UP000644115">
    <property type="component" value="Unassembled WGS sequence"/>
</dbReference>
<dbReference type="InterPro" id="IPR037069">
    <property type="entry name" value="AcylCoA_DH/ox_N_sf"/>
</dbReference>
<dbReference type="InterPro" id="IPR006091">
    <property type="entry name" value="Acyl-CoA_Oxase/DH_mid-dom"/>
</dbReference>
<dbReference type="PANTHER" id="PTHR43884">
    <property type="entry name" value="ACYL-COA DEHYDROGENASE"/>
    <property type="match status" value="1"/>
</dbReference>
<dbReference type="InterPro" id="IPR046373">
    <property type="entry name" value="Acyl-CoA_Oxase/DH_mid-dom_sf"/>
</dbReference>
<dbReference type="AlphaFoldDB" id="A0A923NEG7"/>
<dbReference type="InterPro" id="IPR050042">
    <property type="entry name" value="AcrC"/>
</dbReference>
<feature type="domain" description="Acyl-CoA dehydrogenase/oxidase N-terminal" evidence="9">
    <location>
        <begin position="6"/>
        <end position="116"/>
    </location>
</feature>
<evidence type="ECO:0000313" key="11">
    <source>
        <dbReference type="Proteomes" id="UP000644115"/>
    </source>
</evidence>
<accession>A0A923NEG7</accession>
<evidence type="ECO:0000256" key="1">
    <source>
        <dbReference type="ARBA" id="ARBA00001974"/>
    </source>
</evidence>
<evidence type="ECO:0000313" key="10">
    <source>
        <dbReference type="EMBL" id="MBC5999879.1"/>
    </source>
</evidence>
<dbReference type="InterPro" id="IPR013786">
    <property type="entry name" value="AcylCoA_DH/ox_N"/>
</dbReference>
<dbReference type="Pfam" id="PF02771">
    <property type="entry name" value="Acyl-CoA_dh_N"/>
    <property type="match status" value="1"/>
</dbReference>
<evidence type="ECO:0000256" key="2">
    <source>
        <dbReference type="ARBA" id="ARBA00009347"/>
    </source>
</evidence>
<keyword evidence="5 6" id="KW-0560">Oxidoreductase</keyword>
<dbReference type="GO" id="GO:0043958">
    <property type="term" value="F:acryloyl-CoA reductase (NADH) activity"/>
    <property type="evidence" value="ECO:0007669"/>
    <property type="project" value="InterPro"/>
</dbReference>
<keyword evidence="4 6" id="KW-0274">FAD</keyword>
<dbReference type="RefSeq" id="WP_249287253.1">
    <property type="nucleotide sequence ID" value="NZ_JACRWC010000099.1"/>
</dbReference>
<evidence type="ECO:0000256" key="3">
    <source>
        <dbReference type="ARBA" id="ARBA00022630"/>
    </source>
</evidence>
<comment type="caution">
    <text evidence="10">The sequence shown here is derived from an EMBL/GenBank/DDBJ whole genome shotgun (WGS) entry which is preliminary data.</text>
</comment>
<dbReference type="PIRSF" id="PIRSF016578">
    <property type="entry name" value="HsaA"/>
    <property type="match status" value="1"/>
</dbReference>
<dbReference type="PROSITE" id="PS00072">
    <property type="entry name" value="ACYL_COA_DH_1"/>
    <property type="match status" value="1"/>
</dbReference>
<dbReference type="GO" id="GO:0050660">
    <property type="term" value="F:flavin adenine dinucleotide binding"/>
    <property type="evidence" value="ECO:0007669"/>
    <property type="project" value="InterPro"/>
</dbReference>
<dbReference type="GO" id="GO:0003995">
    <property type="term" value="F:acyl-CoA dehydrogenase activity"/>
    <property type="evidence" value="ECO:0007669"/>
    <property type="project" value="InterPro"/>
</dbReference>
<sequence length="380" mass="40785">MDFSLTKEQEMLKKLAAQFAEEELEPVAAEIDAEHRFPTENFAKMAKVGFTGIGVPEEFGGSGGGMLEKVIAVSEFAKKCMSSAATLSIHLIAPHAILDFGTKEQKEKYLPRLTKGGELGAFALTEPNAGSDAAGVKTVAVYDEATDEYILNGTKCFITGGARAGVLVIFAMTEPKLGTRGMSAFIVEKGMPGFSSGKIEDKMGLAGSETAELVFEDCRVPAANMLGKKNKGFKIAMMALDAARVGVGAQANGVAEAAIEMSVKYMGERVQFGKPIGVLQGLQWYIAEMATKTEAAKALVYEASYLADAGKPFSKEAAMCKLNAAENARFVTNLALQIHGGYGYMKDYPLERMYRDAKLTEIYEGTSEIHKVVIARAVMK</sequence>
<dbReference type="Pfam" id="PF00441">
    <property type="entry name" value="Acyl-CoA_dh_1"/>
    <property type="match status" value="1"/>
</dbReference>
<dbReference type="FunFam" id="1.20.140.10:FF:000004">
    <property type="entry name" value="Acyl-CoA dehydrogenase FadE25"/>
    <property type="match status" value="1"/>
</dbReference>
<dbReference type="InterPro" id="IPR009075">
    <property type="entry name" value="AcylCo_DH/oxidase_C"/>
</dbReference>
<evidence type="ECO:0000259" key="7">
    <source>
        <dbReference type="Pfam" id="PF00441"/>
    </source>
</evidence>
<evidence type="ECO:0000256" key="5">
    <source>
        <dbReference type="ARBA" id="ARBA00023002"/>
    </source>
</evidence>
<dbReference type="SUPFAM" id="SSF47203">
    <property type="entry name" value="Acyl-CoA dehydrogenase C-terminal domain-like"/>
    <property type="match status" value="1"/>
</dbReference>
<dbReference type="InterPro" id="IPR036250">
    <property type="entry name" value="AcylCo_DH-like_C"/>
</dbReference>
<dbReference type="Gene3D" id="1.20.140.10">
    <property type="entry name" value="Butyryl-CoA Dehydrogenase, subunit A, domain 3"/>
    <property type="match status" value="1"/>
</dbReference>
<dbReference type="NCBIfam" id="NF042972">
    <property type="entry name" value="AcrlCoAredClosAcrC"/>
    <property type="match status" value="1"/>
</dbReference>
<dbReference type="Gene3D" id="2.40.110.10">
    <property type="entry name" value="Butyryl-CoA Dehydrogenase, subunit A, domain 2"/>
    <property type="match status" value="1"/>
</dbReference>
<proteinExistence type="inferred from homology"/>
<evidence type="ECO:0000259" key="9">
    <source>
        <dbReference type="Pfam" id="PF02771"/>
    </source>
</evidence>
<comment type="cofactor">
    <cofactor evidence="1 6">
        <name>FAD</name>
        <dbReference type="ChEBI" id="CHEBI:57692"/>
    </cofactor>
</comment>
<dbReference type="FunFam" id="1.10.540.10:FF:000002">
    <property type="entry name" value="Acyl-CoA dehydrogenase FadE19"/>
    <property type="match status" value="1"/>
</dbReference>
<dbReference type="PANTHER" id="PTHR43884:SF12">
    <property type="entry name" value="ISOVALERYL-COA DEHYDROGENASE, MITOCHONDRIAL-RELATED"/>
    <property type="match status" value="1"/>
</dbReference>
<dbReference type="Gene3D" id="1.10.540.10">
    <property type="entry name" value="Acyl-CoA dehydrogenase/oxidase, N-terminal domain"/>
    <property type="match status" value="1"/>
</dbReference>
<gene>
    <name evidence="10" type="ORF">H8876_07695</name>
</gene>
<protein>
    <submittedName>
        <fullName evidence="10">Acyl-CoA dehydrogenase family protein</fullName>
    </submittedName>
</protein>
<dbReference type="PROSITE" id="PS00073">
    <property type="entry name" value="ACYL_COA_DH_2"/>
    <property type="match status" value="1"/>
</dbReference>
<evidence type="ECO:0000259" key="8">
    <source>
        <dbReference type="Pfam" id="PF02770"/>
    </source>
</evidence>
<name>A0A923NEG7_9FIRM</name>
<organism evidence="10 11">
    <name type="scientific">Lentihominibacter faecis</name>
    <dbReference type="NCBI Taxonomy" id="2764712"/>
    <lineage>
        <taxon>Bacteria</taxon>
        <taxon>Bacillati</taxon>
        <taxon>Bacillota</taxon>
        <taxon>Clostridia</taxon>
        <taxon>Peptostreptococcales</taxon>
        <taxon>Anaerovoracaceae</taxon>
        <taxon>Lentihominibacter</taxon>
    </lineage>
</organism>
<dbReference type="Pfam" id="PF02770">
    <property type="entry name" value="Acyl-CoA_dh_M"/>
    <property type="match status" value="1"/>
</dbReference>
<keyword evidence="11" id="KW-1185">Reference proteome</keyword>
<keyword evidence="3 6" id="KW-0285">Flavoprotein</keyword>
<dbReference type="SUPFAM" id="SSF56645">
    <property type="entry name" value="Acyl-CoA dehydrogenase NM domain-like"/>
    <property type="match status" value="1"/>
</dbReference>
<evidence type="ECO:0000256" key="6">
    <source>
        <dbReference type="RuleBase" id="RU362125"/>
    </source>
</evidence>
<feature type="domain" description="Acyl-CoA oxidase/dehydrogenase middle" evidence="8">
    <location>
        <begin position="121"/>
        <end position="218"/>
    </location>
</feature>
<dbReference type="InterPro" id="IPR006089">
    <property type="entry name" value="Acyl-CoA_DH_CS"/>
</dbReference>
<feature type="domain" description="Acyl-CoA dehydrogenase/oxidase C-terminal" evidence="7">
    <location>
        <begin position="230"/>
        <end position="378"/>
    </location>
</feature>
<dbReference type="InterPro" id="IPR009100">
    <property type="entry name" value="AcylCoA_DH/oxidase_NM_dom_sf"/>
</dbReference>
<comment type="similarity">
    <text evidence="2 6">Belongs to the acyl-CoA dehydrogenase family.</text>
</comment>
<dbReference type="FunFam" id="2.40.110.10:FF:000009">
    <property type="entry name" value="Acyl-CoA dehydrogenase"/>
    <property type="match status" value="1"/>
</dbReference>